<evidence type="ECO:0000313" key="2">
    <source>
        <dbReference type="Proteomes" id="UP000024635"/>
    </source>
</evidence>
<reference evidence="2" key="1">
    <citation type="journal article" date="2015" name="Nat. Genet.">
        <title>The genome and transcriptome of the zoonotic hookworm Ancylostoma ceylanicum identify infection-specific gene families.</title>
        <authorList>
            <person name="Schwarz E.M."/>
            <person name="Hu Y."/>
            <person name="Antoshechkin I."/>
            <person name="Miller M.M."/>
            <person name="Sternberg P.W."/>
            <person name="Aroian R.V."/>
        </authorList>
    </citation>
    <scope>NUCLEOTIDE SEQUENCE</scope>
    <source>
        <strain evidence="2">HY135</strain>
    </source>
</reference>
<protein>
    <submittedName>
        <fullName evidence="1">Uncharacterized protein</fullName>
    </submittedName>
</protein>
<dbReference type="Proteomes" id="UP000024635">
    <property type="component" value="Unassembled WGS sequence"/>
</dbReference>
<comment type="caution">
    <text evidence="1">The sequence shown here is derived from an EMBL/GenBank/DDBJ whole genome shotgun (WGS) entry which is preliminary data.</text>
</comment>
<dbReference type="OrthoDB" id="10600921at2759"/>
<name>A0A016WUD1_9BILA</name>
<evidence type="ECO:0000313" key="1">
    <source>
        <dbReference type="EMBL" id="EYC43419.1"/>
    </source>
</evidence>
<organism evidence="1 2">
    <name type="scientific">Ancylostoma ceylanicum</name>
    <dbReference type="NCBI Taxonomy" id="53326"/>
    <lineage>
        <taxon>Eukaryota</taxon>
        <taxon>Metazoa</taxon>
        <taxon>Ecdysozoa</taxon>
        <taxon>Nematoda</taxon>
        <taxon>Chromadorea</taxon>
        <taxon>Rhabditida</taxon>
        <taxon>Rhabditina</taxon>
        <taxon>Rhabditomorpha</taxon>
        <taxon>Strongyloidea</taxon>
        <taxon>Ancylostomatidae</taxon>
        <taxon>Ancylostomatinae</taxon>
        <taxon>Ancylostoma</taxon>
    </lineage>
</organism>
<gene>
    <name evidence="1" type="primary">Acey_s0494.g2450</name>
    <name evidence="1" type="ORF">Y032_0494g2450</name>
</gene>
<dbReference type="EMBL" id="JARK01000094">
    <property type="protein sequence ID" value="EYC43419.1"/>
    <property type="molecule type" value="Genomic_DNA"/>
</dbReference>
<proteinExistence type="predicted"/>
<accession>A0A016WUD1</accession>
<keyword evidence="2" id="KW-1185">Reference proteome</keyword>
<sequence length="95" mass="10462">MVLETLSSFTSTADSSIDSLGDEQVIQVHAHMDKAHAIPARAHCFIFQMDARLRSYRNQTRDLNGAMMTNAQNNGGPTLFAQTKLPEIPIPKFSG</sequence>
<dbReference type="AlphaFoldDB" id="A0A016WUD1"/>